<name>A0A7D8YL93_9HELO</name>
<evidence type="ECO:0000256" key="3">
    <source>
        <dbReference type="HAMAP-Rule" id="MF_03014"/>
    </source>
</evidence>
<keyword evidence="6" id="KW-1185">Reference proteome</keyword>
<evidence type="ECO:0000259" key="4">
    <source>
        <dbReference type="Pfam" id="PF20434"/>
    </source>
</evidence>
<dbReference type="GO" id="GO:0034354">
    <property type="term" value="P:'de novo' NAD+ biosynthetic process from L-tryptophan"/>
    <property type="evidence" value="ECO:0007669"/>
    <property type="project" value="UniProtKB-UniRule"/>
</dbReference>
<dbReference type="Proteomes" id="UP000481288">
    <property type="component" value="Unassembled WGS sequence"/>
</dbReference>
<dbReference type="GO" id="GO:0004061">
    <property type="term" value="F:arylformamidase activity"/>
    <property type="evidence" value="ECO:0007669"/>
    <property type="project" value="UniProtKB-UniRule"/>
</dbReference>
<keyword evidence="2 3" id="KW-0823">Tryptophan catabolism</keyword>
<proteinExistence type="inferred from homology"/>
<evidence type="ECO:0000313" key="5">
    <source>
        <dbReference type="EMBL" id="TVY51471.1"/>
    </source>
</evidence>
<comment type="pathway">
    <text evidence="3">Amino-acid degradation; L-tryptophan degradation via kynurenine pathway; L-kynurenine from L-tryptophan: step 2/2.</text>
</comment>
<dbReference type="InterPro" id="IPR050300">
    <property type="entry name" value="GDXG_lipolytic_enzyme"/>
</dbReference>
<evidence type="ECO:0000256" key="1">
    <source>
        <dbReference type="ARBA" id="ARBA00022801"/>
    </source>
</evidence>
<comment type="domain">
    <text evidence="3">The main chain amide nitrogen atoms of the second glycine and its adjacent residue in the HGGXW motif define the oxyanion hole, and stabilize the oxyanion that forms during the nucleophilic attack by the catalytic serine during substrate cleavage.</text>
</comment>
<dbReference type="UniPathway" id="UPA00333">
    <property type="reaction ID" value="UER00454"/>
</dbReference>
<feature type="active site" evidence="3">
    <location>
        <position position="269"/>
    </location>
</feature>
<gene>
    <name evidence="5" type="primary">BNA7</name>
    <name evidence="5" type="ORF">LCER1_G005677</name>
</gene>
<dbReference type="AlphaFoldDB" id="A0A7D8YL93"/>
<comment type="function">
    <text evidence="3">Catalyzes the hydrolysis of N-formyl-L-kynurenine to L-kynurenine, the second step in the kynurenine pathway of tryptophan degradation. Kynurenine may be further oxidized to nicotinic acid, NAD(H) and NADP(H). Required for elimination of toxic metabolites.</text>
</comment>
<dbReference type="HAMAP" id="MF_03014">
    <property type="entry name" value="KFase"/>
    <property type="match status" value="1"/>
</dbReference>
<dbReference type="InterPro" id="IPR027519">
    <property type="entry name" value="KFase_ver/fungi-typ"/>
</dbReference>
<dbReference type="SUPFAM" id="SSF53474">
    <property type="entry name" value="alpha/beta-Hydrolases"/>
    <property type="match status" value="1"/>
</dbReference>
<accession>A0A7D8YL93</accession>
<dbReference type="PANTHER" id="PTHR48081">
    <property type="entry name" value="AB HYDROLASE SUPERFAMILY PROTEIN C4A8.06C"/>
    <property type="match status" value="1"/>
</dbReference>
<feature type="domain" description="BD-FAE-like" evidence="4">
    <location>
        <begin position="40"/>
        <end position="248"/>
    </location>
</feature>
<comment type="catalytic activity">
    <reaction evidence="3">
        <text>N-formyl-L-kynurenine + H2O = L-kynurenine + formate + H(+)</text>
        <dbReference type="Rhea" id="RHEA:13009"/>
        <dbReference type="ChEBI" id="CHEBI:15377"/>
        <dbReference type="ChEBI" id="CHEBI:15378"/>
        <dbReference type="ChEBI" id="CHEBI:15740"/>
        <dbReference type="ChEBI" id="CHEBI:57959"/>
        <dbReference type="ChEBI" id="CHEBI:58629"/>
        <dbReference type="EC" id="3.5.1.9"/>
    </reaction>
</comment>
<organism evidence="5 6">
    <name type="scientific">Lachnellula cervina</name>
    <dbReference type="NCBI Taxonomy" id="1316786"/>
    <lineage>
        <taxon>Eukaryota</taxon>
        <taxon>Fungi</taxon>
        <taxon>Dikarya</taxon>
        <taxon>Ascomycota</taxon>
        <taxon>Pezizomycotina</taxon>
        <taxon>Leotiomycetes</taxon>
        <taxon>Helotiales</taxon>
        <taxon>Lachnaceae</taxon>
        <taxon>Lachnellula</taxon>
    </lineage>
</organism>
<comment type="subunit">
    <text evidence="3">Homodimer.</text>
</comment>
<sequence length="292" mass="32178">MGEACVQPPALIRSTQRYQEGPESTELHTVDIWTSDSSPATKGDGKTWVIFIHGGAWRDPTVDSKAFEPTVSELWTSSKSSSIGAFASINYRLSPYPSHAQKPSNPNDSSRNVHHPAHLLDVSNALLYLDEQYGIANRYILAGHSAGATIAFQLRNPYLKDALLPSPACVLGVAGIYHFDDFVEAHKHIPAYKEMMGNAFPDHNVWEDASPPITKLSGDALWEDARVIVISHSDEDELVEKGQSSTMVKRARSITQAERVYSIQTTGKHDELWENGNLLGGLILKSMDLLKV</sequence>
<protein>
    <recommendedName>
        <fullName evidence="3">Kynurenine formamidase</fullName>
        <shortName evidence="3">KFA</shortName>
        <shortName evidence="3">KFase</shortName>
        <ecNumber evidence="3">3.5.1.9</ecNumber>
    </recommendedName>
    <alternativeName>
        <fullName evidence="3">Arylformamidase</fullName>
    </alternativeName>
    <alternativeName>
        <fullName evidence="3">N-formylkynurenine formamidase</fullName>
        <shortName evidence="3">FKF</shortName>
    </alternativeName>
</protein>
<dbReference type="InterPro" id="IPR029058">
    <property type="entry name" value="AB_hydrolase_fold"/>
</dbReference>
<comment type="caution">
    <text evidence="5">The sequence shown here is derived from an EMBL/GenBank/DDBJ whole genome shotgun (WGS) entry which is preliminary data.</text>
</comment>
<comment type="similarity">
    <text evidence="3">Belongs to the kynurenine formamidase family.</text>
</comment>
<feature type="active site" description="Nucleophile" evidence="3">
    <location>
        <position position="145"/>
    </location>
</feature>
<reference evidence="5 6" key="1">
    <citation type="submission" date="2018-05" db="EMBL/GenBank/DDBJ databases">
        <title>Whole genome sequencing for identification of molecular markers to develop diagnostic detection tools for the regulated plant pathogen Lachnellula willkommii.</title>
        <authorList>
            <person name="Giroux E."/>
            <person name="Bilodeau G."/>
        </authorList>
    </citation>
    <scope>NUCLEOTIDE SEQUENCE [LARGE SCALE GENOMIC DNA]</scope>
    <source>
        <strain evidence="5 6">CBS 625.97</strain>
    </source>
</reference>
<dbReference type="Pfam" id="PF20434">
    <property type="entry name" value="BD-FAE"/>
    <property type="match status" value="1"/>
</dbReference>
<dbReference type="PANTHER" id="PTHR48081:SF33">
    <property type="entry name" value="KYNURENINE FORMAMIDASE"/>
    <property type="match status" value="1"/>
</dbReference>
<feature type="short sequence motif" description="HGGXW" evidence="3">
    <location>
        <begin position="53"/>
        <end position="57"/>
    </location>
</feature>
<dbReference type="Gene3D" id="3.40.50.1820">
    <property type="entry name" value="alpha/beta hydrolase"/>
    <property type="match status" value="1"/>
</dbReference>
<feature type="active site" evidence="3">
    <location>
        <position position="236"/>
    </location>
</feature>
<dbReference type="InterPro" id="IPR049492">
    <property type="entry name" value="BD-FAE-like_dom"/>
</dbReference>
<evidence type="ECO:0000313" key="6">
    <source>
        <dbReference type="Proteomes" id="UP000481288"/>
    </source>
</evidence>
<dbReference type="EMBL" id="QGMG01000807">
    <property type="protein sequence ID" value="TVY51471.1"/>
    <property type="molecule type" value="Genomic_DNA"/>
</dbReference>
<dbReference type="OrthoDB" id="420264at2759"/>
<dbReference type="EC" id="3.5.1.9" evidence="3"/>
<dbReference type="GO" id="GO:0019441">
    <property type="term" value="P:L-tryptophan catabolic process to kynurenine"/>
    <property type="evidence" value="ECO:0007669"/>
    <property type="project" value="UniProtKB-UniRule"/>
</dbReference>
<evidence type="ECO:0000256" key="2">
    <source>
        <dbReference type="ARBA" id="ARBA00023079"/>
    </source>
</evidence>
<keyword evidence="1 3" id="KW-0378">Hydrolase</keyword>